<keyword evidence="9" id="KW-1185">Reference proteome</keyword>
<sequence>MAASAPEPTPGLELKTPATGGLSTAPVPPVTMSTQRLRNEDYRDYSSTDVSPEESPSEGLNNFSSSGSYQRFGESNGTTWFQTLIHLLKSNIGTGLLGLPLAVRNAGILMGPLSLLVIGLVAVHCMGILVKCAHHFCHRLNKPFVDYGDTVMYGLEASPISWLRNNARWGRHTVDFFLIVTQLGFCCVYFVFLADNFKQVIEAANGTTTNCHNNETVILTPTMDSRLYMLAFLPFLVLLVFVRNLRALSIFSLLANITMVVSLVMIYQFIVQDIPDPSLLPLVASWQTYPLFFGTAVFAFEGIGMVLPLENKMKDPGKFSFILYGGMAIITVLYISLGSLGYLQFGAKIQGSITLNLPNCWYVGEDGTLGAPGFFKNE</sequence>
<feature type="domain" description="Amino acid transporter transmembrane" evidence="7">
    <location>
        <begin position="77"/>
        <end position="361"/>
    </location>
</feature>
<dbReference type="PANTHER" id="PTHR22950:SF188">
    <property type="entry name" value="PROTON-COUPLED AMINO ACID TRANSPORTER 1"/>
    <property type="match status" value="1"/>
</dbReference>
<keyword evidence="4 6" id="KW-0472">Membrane</keyword>
<dbReference type="InterPro" id="IPR013057">
    <property type="entry name" value="AA_transpt_TM"/>
</dbReference>
<feature type="transmembrane region" description="Helical" evidence="6">
    <location>
        <begin position="290"/>
        <end position="309"/>
    </location>
</feature>
<name>A0AB34GCD7_ESCRO</name>
<feature type="region of interest" description="Disordered" evidence="5">
    <location>
        <begin position="1"/>
        <end position="66"/>
    </location>
</feature>
<dbReference type="AlphaFoldDB" id="A0AB34GCD7"/>
<feature type="transmembrane region" description="Helical" evidence="6">
    <location>
        <begin position="106"/>
        <end position="130"/>
    </location>
</feature>
<dbReference type="GO" id="GO:0015180">
    <property type="term" value="F:L-alanine transmembrane transporter activity"/>
    <property type="evidence" value="ECO:0007669"/>
    <property type="project" value="TreeGrafter"/>
</dbReference>
<proteinExistence type="predicted"/>
<evidence type="ECO:0000256" key="3">
    <source>
        <dbReference type="ARBA" id="ARBA00022989"/>
    </source>
</evidence>
<dbReference type="GO" id="GO:0015187">
    <property type="term" value="F:glycine transmembrane transporter activity"/>
    <property type="evidence" value="ECO:0007669"/>
    <property type="project" value="TreeGrafter"/>
</dbReference>
<protein>
    <recommendedName>
        <fullName evidence="7">Amino acid transporter transmembrane domain-containing protein</fullName>
    </recommendedName>
</protein>
<evidence type="ECO:0000313" key="8">
    <source>
        <dbReference type="EMBL" id="KAJ8777144.1"/>
    </source>
</evidence>
<feature type="compositionally biased region" description="Basic and acidic residues" evidence="5">
    <location>
        <begin position="37"/>
        <end position="46"/>
    </location>
</feature>
<comment type="subcellular location">
    <subcellularLocation>
        <location evidence="1">Membrane</location>
        <topology evidence="1">Multi-pass membrane protein</topology>
    </subcellularLocation>
</comment>
<accession>A0AB34GCD7</accession>
<organism evidence="8 9">
    <name type="scientific">Eschrichtius robustus</name>
    <name type="common">California gray whale</name>
    <name type="synonym">Eschrichtius gibbosus</name>
    <dbReference type="NCBI Taxonomy" id="9764"/>
    <lineage>
        <taxon>Eukaryota</taxon>
        <taxon>Metazoa</taxon>
        <taxon>Chordata</taxon>
        <taxon>Craniata</taxon>
        <taxon>Vertebrata</taxon>
        <taxon>Euteleostomi</taxon>
        <taxon>Mammalia</taxon>
        <taxon>Eutheria</taxon>
        <taxon>Laurasiatheria</taxon>
        <taxon>Artiodactyla</taxon>
        <taxon>Whippomorpha</taxon>
        <taxon>Cetacea</taxon>
        <taxon>Mysticeti</taxon>
        <taxon>Eschrichtiidae</taxon>
        <taxon>Eschrichtius</taxon>
    </lineage>
</organism>
<dbReference type="Pfam" id="PF01490">
    <property type="entry name" value="Aa_trans"/>
    <property type="match status" value="1"/>
</dbReference>
<comment type="caution">
    <text evidence="8">The sequence shown here is derived from an EMBL/GenBank/DDBJ whole genome shotgun (WGS) entry which is preliminary data.</text>
</comment>
<evidence type="ECO:0000256" key="4">
    <source>
        <dbReference type="ARBA" id="ARBA00023136"/>
    </source>
</evidence>
<evidence type="ECO:0000256" key="6">
    <source>
        <dbReference type="SAM" id="Phobius"/>
    </source>
</evidence>
<dbReference type="GO" id="GO:0015193">
    <property type="term" value="F:L-proline transmembrane transporter activity"/>
    <property type="evidence" value="ECO:0007669"/>
    <property type="project" value="TreeGrafter"/>
</dbReference>
<reference evidence="8 9" key="1">
    <citation type="submission" date="2022-11" db="EMBL/GenBank/DDBJ databases">
        <title>Whole genome sequence of Eschrichtius robustus ER-17-0199.</title>
        <authorList>
            <person name="Bruniche-Olsen A."/>
            <person name="Black A.N."/>
            <person name="Fields C.J."/>
            <person name="Walden K."/>
            <person name="Dewoody J.A."/>
        </authorList>
    </citation>
    <scope>NUCLEOTIDE SEQUENCE [LARGE SCALE GENOMIC DNA]</scope>
    <source>
        <strain evidence="8">ER-17-0199</strain>
        <tissue evidence="8">Blubber</tissue>
    </source>
</reference>
<dbReference type="GO" id="GO:0005774">
    <property type="term" value="C:vacuolar membrane"/>
    <property type="evidence" value="ECO:0007669"/>
    <property type="project" value="TreeGrafter"/>
</dbReference>
<dbReference type="GO" id="GO:0005280">
    <property type="term" value="F:amino acid:proton symporter activity"/>
    <property type="evidence" value="ECO:0007669"/>
    <property type="project" value="TreeGrafter"/>
</dbReference>
<evidence type="ECO:0000256" key="1">
    <source>
        <dbReference type="ARBA" id="ARBA00004141"/>
    </source>
</evidence>
<keyword evidence="2 6" id="KW-0812">Transmembrane</keyword>
<evidence type="ECO:0000256" key="2">
    <source>
        <dbReference type="ARBA" id="ARBA00022692"/>
    </source>
</evidence>
<evidence type="ECO:0000259" key="7">
    <source>
        <dbReference type="Pfam" id="PF01490"/>
    </source>
</evidence>
<dbReference type="EMBL" id="JAIQCJ010002315">
    <property type="protein sequence ID" value="KAJ8777144.1"/>
    <property type="molecule type" value="Genomic_DNA"/>
</dbReference>
<dbReference type="Proteomes" id="UP001159641">
    <property type="component" value="Unassembled WGS sequence"/>
</dbReference>
<gene>
    <name evidence="8" type="ORF">J1605_014527</name>
</gene>
<evidence type="ECO:0000256" key="5">
    <source>
        <dbReference type="SAM" id="MobiDB-lite"/>
    </source>
</evidence>
<feature type="transmembrane region" description="Helical" evidence="6">
    <location>
        <begin position="174"/>
        <end position="192"/>
    </location>
</feature>
<feature type="transmembrane region" description="Helical" evidence="6">
    <location>
        <begin position="249"/>
        <end position="270"/>
    </location>
</feature>
<dbReference type="PANTHER" id="PTHR22950">
    <property type="entry name" value="AMINO ACID TRANSPORTER"/>
    <property type="match status" value="1"/>
</dbReference>
<feature type="transmembrane region" description="Helical" evidence="6">
    <location>
        <begin position="321"/>
        <end position="343"/>
    </location>
</feature>
<feature type="transmembrane region" description="Helical" evidence="6">
    <location>
        <begin position="225"/>
        <end position="242"/>
    </location>
</feature>
<evidence type="ECO:0000313" key="9">
    <source>
        <dbReference type="Proteomes" id="UP001159641"/>
    </source>
</evidence>
<keyword evidence="3 6" id="KW-1133">Transmembrane helix</keyword>